<feature type="region of interest" description="Disordered" evidence="1">
    <location>
        <begin position="36"/>
        <end position="57"/>
    </location>
</feature>
<evidence type="ECO:0000313" key="3">
    <source>
        <dbReference type="Proteomes" id="UP000019384"/>
    </source>
</evidence>
<reference evidence="2" key="1">
    <citation type="submission" date="2013-12" db="EMBL/GenBank/DDBJ databases">
        <authorList>
            <person name="Genoscope - CEA"/>
        </authorList>
    </citation>
    <scope>NUCLEOTIDE SEQUENCE</scope>
    <source>
        <strain evidence="2">CBS 1993</strain>
    </source>
</reference>
<dbReference type="HOGENOM" id="CLU_915466_0_0_1"/>
<dbReference type="Proteomes" id="UP000019384">
    <property type="component" value="Unassembled WGS sequence"/>
</dbReference>
<sequence>MAETESLIDLGKRRDQLILRRSGLAAQIEEFKNELKVSGEQDDTSDQIRQGSSAQLETKTSDVDDFVDKFLERSRVLGRYGTLPSDDWPTRLKYLGRFFPLMEISKVEETLKDGLKQLEFCFELKNMFSFDLAVEFDLKQETLSRFEVVRQSLPIPEALEFTLRCQQLGDVSGFIFGINSYAQKRQLRLQTWCSLAEKYEDTFDLGKIGSKTSQESPDVALLRRIVAYQQSDSISFTHAEKTVLIMWKLGWGLDDPTMACASEITASIIERGRAADVSEVVNDAVVTMGVMTGICTVVEGLLSA</sequence>
<dbReference type="RefSeq" id="XP_022460242.1">
    <property type="nucleotide sequence ID" value="XM_022600947.1"/>
</dbReference>
<protein>
    <submittedName>
        <fullName evidence="2">Uncharacterized protein</fullName>
    </submittedName>
</protein>
<name>W6MSP6_9ASCO</name>
<evidence type="ECO:0000313" key="2">
    <source>
        <dbReference type="EMBL" id="CDK28252.1"/>
    </source>
</evidence>
<gene>
    <name evidence="2" type="ORF">KUCA_T00004234001</name>
</gene>
<keyword evidence="3" id="KW-1185">Reference proteome</keyword>
<accession>W6MSP6</accession>
<proteinExistence type="predicted"/>
<reference evidence="2" key="2">
    <citation type="submission" date="2014-02" db="EMBL/GenBank/DDBJ databases">
        <title>Complete DNA sequence of /Kuraishia capsulata/ illustrates novel genomic features among budding yeasts (/Saccharomycotina/).</title>
        <authorList>
            <person name="Morales L."/>
            <person name="Noel B."/>
            <person name="Porcel B."/>
            <person name="Marcet-Houben M."/>
            <person name="Hullo M-F."/>
            <person name="Sacerdot C."/>
            <person name="Tekaia F."/>
            <person name="Leh-Louis V."/>
            <person name="Despons L."/>
            <person name="Khanna V."/>
            <person name="Aury J-M."/>
            <person name="Barbe V."/>
            <person name="Couloux A."/>
            <person name="Labadie K."/>
            <person name="Pelletier E."/>
            <person name="Souciet J-L."/>
            <person name="Boekhout T."/>
            <person name="Gabaldon T."/>
            <person name="Wincker P."/>
            <person name="Dujon B."/>
        </authorList>
    </citation>
    <scope>NUCLEOTIDE SEQUENCE</scope>
    <source>
        <strain evidence="2">CBS 1993</strain>
    </source>
</reference>
<dbReference type="EMBL" id="HG793129">
    <property type="protein sequence ID" value="CDK28252.1"/>
    <property type="molecule type" value="Genomic_DNA"/>
</dbReference>
<organism evidence="2 3">
    <name type="scientific">Kuraishia capsulata CBS 1993</name>
    <dbReference type="NCBI Taxonomy" id="1382522"/>
    <lineage>
        <taxon>Eukaryota</taxon>
        <taxon>Fungi</taxon>
        <taxon>Dikarya</taxon>
        <taxon>Ascomycota</taxon>
        <taxon>Saccharomycotina</taxon>
        <taxon>Pichiomycetes</taxon>
        <taxon>Pichiales</taxon>
        <taxon>Pichiaceae</taxon>
        <taxon>Kuraishia</taxon>
    </lineage>
</organism>
<feature type="compositionally biased region" description="Polar residues" evidence="1">
    <location>
        <begin position="47"/>
        <end position="57"/>
    </location>
</feature>
<evidence type="ECO:0000256" key="1">
    <source>
        <dbReference type="SAM" id="MobiDB-lite"/>
    </source>
</evidence>
<dbReference type="GeneID" id="34521630"/>
<dbReference type="AlphaFoldDB" id="W6MSP6"/>